<proteinExistence type="inferred from homology"/>
<comment type="similarity">
    <text evidence="1">Belongs to the cytidine and deoxycytidylate deaminase family. ADAT2 subfamily.</text>
</comment>
<keyword evidence="4 8" id="KW-0479">Metal-binding</keyword>
<evidence type="ECO:0000256" key="6">
    <source>
        <dbReference type="ARBA" id="ARBA00022833"/>
    </source>
</evidence>
<evidence type="ECO:0000313" key="12">
    <source>
        <dbReference type="Proteomes" id="UP000509458"/>
    </source>
</evidence>
<dbReference type="Gene3D" id="3.40.140.10">
    <property type="entry name" value="Cytidine Deaminase, domain 2"/>
    <property type="match status" value="1"/>
</dbReference>
<dbReference type="GO" id="GO:0002100">
    <property type="term" value="P:tRNA wobble adenosine to inosine editing"/>
    <property type="evidence" value="ECO:0007669"/>
    <property type="project" value="UniProtKB-UniRule"/>
</dbReference>
<name>A0A6T9XY26_ALTMA</name>
<feature type="compositionally biased region" description="Basic and acidic residues" evidence="9">
    <location>
        <begin position="52"/>
        <end position="65"/>
    </location>
</feature>
<dbReference type="GO" id="GO:0052717">
    <property type="term" value="F:tRNA-specific adenosine-34 deaminase activity"/>
    <property type="evidence" value="ECO:0007669"/>
    <property type="project" value="UniProtKB-UniRule"/>
</dbReference>
<dbReference type="CDD" id="cd01285">
    <property type="entry name" value="nucleoside_deaminase"/>
    <property type="match status" value="1"/>
</dbReference>
<feature type="compositionally biased region" description="Basic and acidic residues" evidence="9">
    <location>
        <begin position="16"/>
        <end position="25"/>
    </location>
</feature>
<comment type="function">
    <text evidence="8">Catalyzes the deamination of adenosine to inosine at the wobble position 34 of tRNA(Arg2).</text>
</comment>
<dbReference type="EMBL" id="LR812090">
    <property type="protein sequence ID" value="CAB9492996.1"/>
    <property type="molecule type" value="Genomic_DNA"/>
</dbReference>
<accession>A0A6T9XY26</accession>
<dbReference type="PROSITE" id="PS00903">
    <property type="entry name" value="CYT_DCMP_DEAMINASES_1"/>
    <property type="match status" value="1"/>
</dbReference>
<evidence type="ECO:0000256" key="5">
    <source>
        <dbReference type="ARBA" id="ARBA00022801"/>
    </source>
</evidence>
<evidence type="ECO:0000256" key="8">
    <source>
        <dbReference type="HAMAP-Rule" id="MF_00972"/>
    </source>
</evidence>
<dbReference type="RefSeq" id="WP_332066569.1">
    <property type="nucleotide sequence ID" value="NZ_LR812090.1"/>
</dbReference>
<feature type="binding site" evidence="8">
    <location>
        <position position="160"/>
    </location>
    <ligand>
        <name>Zn(2+)</name>
        <dbReference type="ChEBI" id="CHEBI:29105"/>
        <note>catalytic</note>
    </ligand>
</feature>
<dbReference type="PANTHER" id="PTHR11079:SF202">
    <property type="entry name" value="TRNA-SPECIFIC ADENOSINE DEAMINASE"/>
    <property type="match status" value="1"/>
</dbReference>
<evidence type="ECO:0000259" key="10">
    <source>
        <dbReference type="PROSITE" id="PS51747"/>
    </source>
</evidence>
<dbReference type="FunFam" id="3.40.140.10:FF:000005">
    <property type="entry name" value="tRNA-specific adenosine deaminase"/>
    <property type="match status" value="1"/>
</dbReference>
<dbReference type="NCBIfam" id="NF008113">
    <property type="entry name" value="PRK10860.1"/>
    <property type="match status" value="1"/>
</dbReference>
<dbReference type="AlphaFoldDB" id="A0A6T9XY26"/>
<evidence type="ECO:0000256" key="3">
    <source>
        <dbReference type="ARBA" id="ARBA00022694"/>
    </source>
</evidence>
<dbReference type="InterPro" id="IPR028883">
    <property type="entry name" value="tRNA_aden_deaminase"/>
</dbReference>
<comment type="subunit">
    <text evidence="2 8">Homodimer.</text>
</comment>
<evidence type="ECO:0000313" key="11">
    <source>
        <dbReference type="EMBL" id="CAB9492996.1"/>
    </source>
</evidence>
<dbReference type="PROSITE" id="PS51747">
    <property type="entry name" value="CYT_DCMP_DEAMINASES_2"/>
    <property type="match status" value="1"/>
</dbReference>
<gene>
    <name evidence="8 11" type="primary">tadA</name>
    <name evidence="11" type="ORF">ALFOR1_20463</name>
</gene>
<comment type="catalytic activity">
    <reaction evidence="7 8">
        <text>adenosine(34) in tRNA + H2O + H(+) = inosine(34) in tRNA + NH4(+)</text>
        <dbReference type="Rhea" id="RHEA:43168"/>
        <dbReference type="Rhea" id="RHEA-COMP:10373"/>
        <dbReference type="Rhea" id="RHEA-COMP:10374"/>
        <dbReference type="ChEBI" id="CHEBI:15377"/>
        <dbReference type="ChEBI" id="CHEBI:15378"/>
        <dbReference type="ChEBI" id="CHEBI:28938"/>
        <dbReference type="ChEBI" id="CHEBI:74411"/>
        <dbReference type="ChEBI" id="CHEBI:82852"/>
        <dbReference type="EC" id="3.5.4.33"/>
    </reaction>
</comment>
<evidence type="ECO:0000256" key="2">
    <source>
        <dbReference type="ARBA" id="ARBA00011738"/>
    </source>
</evidence>
<evidence type="ECO:0000256" key="7">
    <source>
        <dbReference type="ARBA" id="ARBA00048045"/>
    </source>
</evidence>
<keyword evidence="6 8" id="KW-0862">Zinc</keyword>
<dbReference type="Pfam" id="PF14437">
    <property type="entry name" value="MafB19-deam"/>
    <property type="match status" value="1"/>
</dbReference>
<feature type="active site" description="Proton donor" evidence="8">
    <location>
        <position position="129"/>
    </location>
</feature>
<keyword evidence="3 8" id="KW-0819">tRNA processing</keyword>
<dbReference type="HAMAP" id="MF_00972">
    <property type="entry name" value="tRNA_aden_deaminase"/>
    <property type="match status" value="1"/>
</dbReference>
<dbReference type="EC" id="3.5.4.33" evidence="8"/>
<dbReference type="Proteomes" id="UP000509458">
    <property type="component" value="Chromosome"/>
</dbReference>
<evidence type="ECO:0000256" key="9">
    <source>
        <dbReference type="SAM" id="MobiDB-lite"/>
    </source>
</evidence>
<dbReference type="PANTHER" id="PTHR11079">
    <property type="entry name" value="CYTOSINE DEAMINASE FAMILY MEMBER"/>
    <property type="match status" value="1"/>
</dbReference>
<feature type="binding site" evidence="8">
    <location>
        <position position="127"/>
    </location>
    <ligand>
        <name>Zn(2+)</name>
        <dbReference type="ChEBI" id="CHEBI:29105"/>
        <note>catalytic</note>
    </ligand>
</feature>
<protein>
    <recommendedName>
        <fullName evidence="8">tRNA-specific adenosine deaminase</fullName>
        <ecNumber evidence="8">3.5.4.33</ecNumber>
    </recommendedName>
</protein>
<dbReference type="InterPro" id="IPR016193">
    <property type="entry name" value="Cytidine_deaminase-like"/>
</dbReference>
<feature type="binding site" evidence="8">
    <location>
        <position position="157"/>
    </location>
    <ligand>
        <name>Zn(2+)</name>
        <dbReference type="ChEBI" id="CHEBI:29105"/>
        <note>catalytic</note>
    </ligand>
</feature>
<dbReference type="InterPro" id="IPR058535">
    <property type="entry name" value="MafB19-deam"/>
</dbReference>
<feature type="domain" description="CMP/dCMP-type deaminase" evidence="10">
    <location>
        <begin position="76"/>
        <end position="187"/>
    </location>
</feature>
<evidence type="ECO:0000256" key="1">
    <source>
        <dbReference type="ARBA" id="ARBA00010669"/>
    </source>
</evidence>
<dbReference type="InterPro" id="IPR002125">
    <property type="entry name" value="CMP_dCMP_dom"/>
</dbReference>
<reference evidence="11 12" key="1">
    <citation type="submission" date="2020-06" db="EMBL/GenBank/DDBJ databases">
        <authorList>
            <person name="Duchaud E."/>
        </authorList>
    </citation>
    <scope>NUCLEOTIDE SEQUENCE [LARGE SCALE GENOMIC DNA]</scope>
    <source>
        <strain evidence="11">Alteromonas fortis</strain>
    </source>
</reference>
<organism evidence="11 12">
    <name type="scientific">Alteromonas macleodii</name>
    <name type="common">Pseudoalteromonas macleodii</name>
    <dbReference type="NCBI Taxonomy" id="28108"/>
    <lineage>
        <taxon>Bacteria</taxon>
        <taxon>Pseudomonadati</taxon>
        <taxon>Pseudomonadota</taxon>
        <taxon>Gammaproteobacteria</taxon>
        <taxon>Alteromonadales</taxon>
        <taxon>Alteromonadaceae</taxon>
        <taxon>Alteromonas/Salinimonas group</taxon>
        <taxon>Alteromonas</taxon>
    </lineage>
</organism>
<dbReference type="InterPro" id="IPR016192">
    <property type="entry name" value="APOBEC/CMP_deaminase_Zn-bd"/>
</dbReference>
<dbReference type="SUPFAM" id="SSF53927">
    <property type="entry name" value="Cytidine deaminase-like"/>
    <property type="match status" value="1"/>
</dbReference>
<sequence length="242" mass="26183">MSDQNSDLSAPGIDTGKARSKEQSTEHVTAQALTPEVLTAEEALAKVSASKESSRQENPVKEKMSQENLINETVTQEDLTWMKHALTLADKAESIGEVPVGACVVLNGELIGEGYNTPITDNDPSAHAELRAVKEAASKVQNYRLIDATLYVTLEPCSMCAGMLVHARVKRVVFGAKDAKTGAAGSVMNLLQHPALNHQIEVVSGLLADECANKLSDFFRKRRKEIKAAKKAKKQLERDASS</sequence>
<feature type="region of interest" description="Disordered" evidence="9">
    <location>
        <begin position="1"/>
        <end position="66"/>
    </location>
</feature>
<dbReference type="GO" id="GO:0008270">
    <property type="term" value="F:zinc ion binding"/>
    <property type="evidence" value="ECO:0007669"/>
    <property type="project" value="UniProtKB-UniRule"/>
</dbReference>
<comment type="cofactor">
    <cofactor evidence="8">
        <name>Zn(2+)</name>
        <dbReference type="ChEBI" id="CHEBI:29105"/>
    </cofactor>
    <text evidence="8">Binds 1 zinc ion per subunit.</text>
</comment>
<keyword evidence="5 8" id="KW-0378">Hydrolase</keyword>
<evidence type="ECO:0000256" key="4">
    <source>
        <dbReference type="ARBA" id="ARBA00022723"/>
    </source>
</evidence>